<reference evidence="5" key="3">
    <citation type="submission" date="2020-10" db="UniProtKB">
        <authorList>
            <consortium name="WormBaseParasite"/>
        </authorList>
    </citation>
    <scope>IDENTIFICATION</scope>
</reference>
<proteinExistence type="predicted"/>
<reference evidence="3" key="2">
    <citation type="submission" date="2014-06" db="EMBL/GenBank/DDBJ databases">
        <authorList>
            <person name="Aslett M."/>
        </authorList>
    </citation>
    <scope>NUCLEOTIDE SEQUENCE</scope>
</reference>
<gene>
    <name evidence="3" type="ORF">EgrG_000087900</name>
</gene>
<feature type="chain" id="PRO_5036289541" evidence="2">
    <location>
        <begin position="22"/>
        <end position="131"/>
    </location>
</feature>
<feature type="signal peptide" evidence="2">
    <location>
        <begin position="1"/>
        <end position="21"/>
    </location>
</feature>
<evidence type="ECO:0000256" key="2">
    <source>
        <dbReference type="SAM" id="SignalP"/>
    </source>
</evidence>
<evidence type="ECO:0000313" key="5">
    <source>
        <dbReference type="WBParaSite" id="EgrG_000087900"/>
    </source>
</evidence>
<feature type="compositionally biased region" description="Basic residues" evidence="1">
    <location>
        <begin position="78"/>
        <end position="93"/>
    </location>
</feature>
<dbReference type="WBParaSite" id="EgrG_000087900">
    <property type="protein sequence ID" value="EgrG_000087900"/>
    <property type="gene ID" value="EgrG_000087900"/>
</dbReference>
<feature type="region of interest" description="Disordered" evidence="1">
    <location>
        <begin position="70"/>
        <end position="119"/>
    </location>
</feature>
<organism evidence="3">
    <name type="scientific">Echinococcus granulosus</name>
    <name type="common">Hydatid tapeworm</name>
    <dbReference type="NCBI Taxonomy" id="6210"/>
    <lineage>
        <taxon>Eukaryota</taxon>
        <taxon>Metazoa</taxon>
        <taxon>Spiralia</taxon>
        <taxon>Lophotrochozoa</taxon>
        <taxon>Platyhelminthes</taxon>
        <taxon>Cestoda</taxon>
        <taxon>Eucestoda</taxon>
        <taxon>Cyclophyllidea</taxon>
        <taxon>Taeniidae</taxon>
        <taxon>Echinococcus</taxon>
        <taxon>Echinococcus granulosus group</taxon>
    </lineage>
</organism>
<dbReference type="AlphaFoldDB" id="A0A068X0E4"/>
<dbReference type="EMBL" id="LK028590">
    <property type="protein sequence ID" value="CDS23378.1"/>
    <property type="molecule type" value="Genomic_DNA"/>
</dbReference>
<sequence>MSIHNLLLLFALICFVLTIQARTDRQHSKDGAGIYTKSHHYDVRVRKHAKSPIEVKSASRRSVIWSGAASYPGYRDSRSRKHTKGPSKMHKMYASKPEKNPRSQITIPLHNKQRANDPRYREGLQELADLM</sequence>
<evidence type="ECO:0000313" key="3">
    <source>
        <dbReference type="EMBL" id="CDS23378.1"/>
    </source>
</evidence>
<reference evidence="3 4" key="1">
    <citation type="journal article" date="2013" name="Nature">
        <title>The genomes of four tapeworm species reveal adaptations to parasitism.</title>
        <authorList>
            <person name="Tsai I.J."/>
            <person name="Zarowiecki M."/>
            <person name="Holroyd N."/>
            <person name="Garciarrubio A."/>
            <person name="Sanchez-Flores A."/>
            <person name="Brooks K.L."/>
            <person name="Tracey A."/>
            <person name="Bobes R.J."/>
            <person name="Fragoso G."/>
            <person name="Sciutto E."/>
            <person name="Aslett M."/>
            <person name="Beasley H."/>
            <person name="Bennett H.M."/>
            <person name="Cai J."/>
            <person name="Camicia F."/>
            <person name="Clark R."/>
            <person name="Cucher M."/>
            <person name="De Silva N."/>
            <person name="Day T.A."/>
            <person name="Deplazes P."/>
            <person name="Estrada K."/>
            <person name="Fernandez C."/>
            <person name="Holland P.W."/>
            <person name="Hou J."/>
            <person name="Hu S."/>
            <person name="Huckvale T."/>
            <person name="Hung S.S."/>
            <person name="Kamenetzky L."/>
            <person name="Keane J.A."/>
            <person name="Kiss F."/>
            <person name="Koziol U."/>
            <person name="Lambert O."/>
            <person name="Liu K."/>
            <person name="Luo X."/>
            <person name="Luo Y."/>
            <person name="Macchiaroli N."/>
            <person name="Nichol S."/>
            <person name="Paps J."/>
            <person name="Parkinson J."/>
            <person name="Pouchkina-Stantcheva N."/>
            <person name="Riddiford N."/>
            <person name="Rosenzvit M."/>
            <person name="Salinas G."/>
            <person name="Wasmuth J.D."/>
            <person name="Zamanian M."/>
            <person name="Zheng Y."/>
            <person name="Cai X."/>
            <person name="Soberon X."/>
            <person name="Olson P.D."/>
            <person name="Laclette J.P."/>
            <person name="Brehm K."/>
            <person name="Berriman M."/>
            <person name="Garciarrubio A."/>
            <person name="Bobes R.J."/>
            <person name="Fragoso G."/>
            <person name="Sanchez-Flores A."/>
            <person name="Estrada K."/>
            <person name="Cevallos M.A."/>
            <person name="Morett E."/>
            <person name="Gonzalez V."/>
            <person name="Portillo T."/>
            <person name="Ochoa-Leyva A."/>
            <person name="Jose M.V."/>
            <person name="Sciutto E."/>
            <person name="Landa A."/>
            <person name="Jimenez L."/>
            <person name="Valdes V."/>
            <person name="Carrero J.C."/>
            <person name="Larralde C."/>
            <person name="Morales-Montor J."/>
            <person name="Limon-Lason J."/>
            <person name="Soberon X."/>
            <person name="Laclette J.P."/>
        </authorList>
    </citation>
    <scope>NUCLEOTIDE SEQUENCE [LARGE SCALE GENOMIC DNA]</scope>
</reference>
<accession>A0A068X0E4</accession>
<protein>
    <submittedName>
        <fullName evidence="3 5">Expressed conserved protein</fullName>
    </submittedName>
</protein>
<dbReference type="Proteomes" id="UP000492820">
    <property type="component" value="Unassembled WGS sequence"/>
</dbReference>
<keyword evidence="2" id="KW-0732">Signal</keyword>
<name>A0A068X0E4_ECHGR</name>
<evidence type="ECO:0000313" key="4">
    <source>
        <dbReference type="Proteomes" id="UP000492820"/>
    </source>
</evidence>
<evidence type="ECO:0000256" key="1">
    <source>
        <dbReference type="SAM" id="MobiDB-lite"/>
    </source>
</evidence>